<proteinExistence type="predicted"/>
<organism evidence="1 2">
    <name type="scientific">Bacillus thuringiensis</name>
    <dbReference type="NCBI Taxonomy" id="1428"/>
    <lineage>
        <taxon>Bacteria</taxon>
        <taxon>Bacillati</taxon>
        <taxon>Bacillota</taxon>
        <taxon>Bacilli</taxon>
        <taxon>Bacillales</taxon>
        <taxon>Bacillaceae</taxon>
        <taxon>Bacillus</taxon>
        <taxon>Bacillus cereus group</taxon>
    </lineage>
</organism>
<dbReference type="Pfam" id="PF19448">
    <property type="entry name" value="DUF5986"/>
    <property type="match status" value="1"/>
</dbReference>
<dbReference type="InterPro" id="IPR046028">
    <property type="entry name" value="DUF5986"/>
</dbReference>
<protein>
    <recommendedName>
        <fullName evidence="3">Phage protein</fullName>
    </recommendedName>
</protein>
<evidence type="ECO:0000313" key="1">
    <source>
        <dbReference type="EMBL" id="PER57119.1"/>
    </source>
</evidence>
<name>A0ABD6SI73_BACTU</name>
<accession>A0ABD6SI73</accession>
<dbReference type="AlphaFoldDB" id="A0ABD6SI73"/>
<dbReference type="Proteomes" id="UP000219897">
    <property type="component" value="Unassembled WGS sequence"/>
</dbReference>
<dbReference type="RefSeq" id="WP_098222245.1">
    <property type="nucleotide sequence ID" value="NZ_NTVJ01000039.1"/>
</dbReference>
<gene>
    <name evidence="1" type="ORF">CN495_05085</name>
</gene>
<evidence type="ECO:0000313" key="2">
    <source>
        <dbReference type="Proteomes" id="UP000219897"/>
    </source>
</evidence>
<comment type="caution">
    <text evidence="1">The sequence shown here is derived from an EMBL/GenBank/DDBJ whole genome shotgun (WGS) entry which is preliminary data.</text>
</comment>
<evidence type="ECO:0008006" key="3">
    <source>
        <dbReference type="Google" id="ProtNLM"/>
    </source>
</evidence>
<sequence length="257" mass="30338">MQSNSIPLSDKHKELIIQALVDALGQDVKEYKEEKQNYTGNGIPHMKWDFINTRLNNYLDNEEFLIRPIRRGFYEHIQVYHKETCLMFVLMREYRYEDLKKEIRNTLNPPHYVFAYAQANDGMNPSEIFPTQFEFELAGIENLLPAKIEEAKKQYDILASDLSVEKFVLVTFTEKAGVVKSVKAQIPSSVNLSELVPYEDWSEHIDVFYEEVRFENSYEEDEEDNNIVSLKEKIYEEENLTSLKEKQRDENEEEKGK</sequence>
<dbReference type="EMBL" id="NTYF01000015">
    <property type="protein sequence ID" value="PER57119.1"/>
    <property type="molecule type" value="Genomic_DNA"/>
</dbReference>
<reference evidence="1 2" key="1">
    <citation type="submission" date="2017-09" db="EMBL/GenBank/DDBJ databases">
        <title>Large-scale bioinformatics analysis of Bacillus genomes uncovers conserved roles of natural products in bacterial physiology.</title>
        <authorList>
            <consortium name="Agbiome Team Llc"/>
            <person name="Bleich R.M."/>
            <person name="Kirk G.J."/>
            <person name="Santa Maria K.C."/>
            <person name="Allen S.E."/>
            <person name="Farag S."/>
            <person name="Shank E.A."/>
            <person name="Bowers A."/>
        </authorList>
    </citation>
    <scope>NUCLEOTIDE SEQUENCE [LARGE SCALE GENOMIC DNA]</scope>
    <source>
        <strain evidence="1 2">AFS005140</strain>
    </source>
</reference>